<keyword evidence="1 4" id="KW-0732">Signal</keyword>
<feature type="domain" description="M23ase beta-sheet core" evidence="5">
    <location>
        <begin position="302"/>
        <end position="404"/>
    </location>
</feature>
<feature type="signal peptide" evidence="4">
    <location>
        <begin position="1"/>
        <end position="27"/>
    </location>
</feature>
<evidence type="ECO:0000259" key="6">
    <source>
        <dbReference type="Pfam" id="PF24568"/>
    </source>
</evidence>
<comment type="caution">
    <text evidence="7">The sequence shown here is derived from an EMBL/GenBank/DDBJ whole genome shotgun (WGS) entry which is preliminary data.</text>
</comment>
<dbReference type="Pfam" id="PF24568">
    <property type="entry name" value="CC_PcsB"/>
    <property type="match status" value="1"/>
</dbReference>
<evidence type="ECO:0000256" key="4">
    <source>
        <dbReference type="SAM" id="SignalP"/>
    </source>
</evidence>
<gene>
    <name evidence="7" type="ORF">DPQ25_07890</name>
</gene>
<protein>
    <submittedName>
        <fullName evidence="7">Peptidase M23</fullName>
    </submittedName>
</protein>
<dbReference type="InterPro" id="IPR011055">
    <property type="entry name" value="Dup_hybrid_motif"/>
</dbReference>
<evidence type="ECO:0000313" key="7">
    <source>
        <dbReference type="EMBL" id="RAQ28706.1"/>
    </source>
</evidence>
<dbReference type="AlphaFoldDB" id="A0A328UIV7"/>
<dbReference type="GO" id="GO:0004222">
    <property type="term" value="F:metalloendopeptidase activity"/>
    <property type="evidence" value="ECO:0007669"/>
    <property type="project" value="TreeGrafter"/>
</dbReference>
<proteinExistence type="predicted"/>
<feature type="domain" description="Peptidoglycan hydrolase PcsB coiled-coil" evidence="6">
    <location>
        <begin position="109"/>
        <end position="178"/>
    </location>
</feature>
<dbReference type="CDD" id="cd12797">
    <property type="entry name" value="M23_peptidase"/>
    <property type="match status" value="1"/>
</dbReference>
<dbReference type="SUPFAM" id="SSF51261">
    <property type="entry name" value="Duplicated hybrid motif"/>
    <property type="match status" value="1"/>
</dbReference>
<dbReference type="Gene3D" id="6.10.250.3150">
    <property type="match status" value="1"/>
</dbReference>
<feature type="coiled-coil region" evidence="2">
    <location>
        <begin position="33"/>
        <end position="124"/>
    </location>
</feature>
<evidence type="ECO:0000313" key="8">
    <source>
        <dbReference type="Proteomes" id="UP000249377"/>
    </source>
</evidence>
<dbReference type="InterPro" id="IPR050570">
    <property type="entry name" value="Cell_wall_metabolism_enzyme"/>
</dbReference>
<dbReference type="PANTHER" id="PTHR21666:SF289">
    <property type="entry name" value="L-ALA--D-GLU ENDOPEPTIDASE"/>
    <property type="match status" value="1"/>
</dbReference>
<feature type="compositionally biased region" description="Gly residues" evidence="3">
    <location>
        <begin position="262"/>
        <end position="279"/>
    </location>
</feature>
<dbReference type="Pfam" id="PF01551">
    <property type="entry name" value="Peptidase_M23"/>
    <property type="match status" value="1"/>
</dbReference>
<dbReference type="RefSeq" id="WP_112332629.1">
    <property type="nucleotide sequence ID" value="NZ_QLYR01000004.1"/>
</dbReference>
<feature type="region of interest" description="Disordered" evidence="3">
    <location>
        <begin position="217"/>
        <end position="238"/>
    </location>
</feature>
<sequence>MKKRWRLLGKTALALVLAAGMVLTPMAQSTEVEAASLNSLQQKQQELQQKQKENEEKIASLKQDTAKQQEYVNTLKEQIQNVQEQIDGLNNQINLLDESIHAKQQEMDEKEKSVNDTVEQLRERLKALYLAGEASTLEIVLNSESVMDMAQKLELVNMVVDHDTALIDSLRGEAEEIAAQKKEIEDQRAQVADAKTEIEQKSQELGSLQQEAQKALEELQGQEADAEAEQKRLQQEEAAAADAIDAWYREYQKQQEQNNNSGGSGSGSGGGSSGGGDRVGTGSLIWPTPGMTRISQPYKGRAHTGIDISNGNSYGRQIVAADSGTVIYAGTNNTGTGMWTYGIYVMIDHGNGMSTLYAHCSSVSVSPGQTVTKGQEIARVGNTGNSFGAHLHFEVRVNGSLTNPMNYFQ</sequence>
<evidence type="ECO:0000259" key="5">
    <source>
        <dbReference type="Pfam" id="PF01551"/>
    </source>
</evidence>
<feature type="chain" id="PRO_5038967853" evidence="4">
    <location>
        <begin position="28"/>
        <end position="409"/>
    </location>
</feature>
<dbReference type="PANTHER" id="PTHR21666">
    <property type="entry name" value="PEPTIDASE-RELATED"/>
    <property type="match status" value="1"/>
</dbReference>
<reference evidence="7 8" key="1">
    <citation type="submission" date="2018-06" db="EMBL/GenBank/DDBJ databases">
        <title>Noncontiguous genome sequence of Ruminococcaceae bacterium ASD2818.</title>
        <authorList>
            <person name="Chaplin A.V."/>
            <person name="Sokolova S.R."/>
            <person name="Kochetkova T.O."/>
            <person name="Goltsov A.Y."/>
            <person name="Trofimov D.Y."/>
            <person name="Efimov B.A."/>
        </authorList>
    </citation>
    <scope>NUCLEOTIDE SEQUENCE [LARGE SCALE GENOMIC DNA]</scope>
    <source>
        <strain evidence="7 8">ASD2818</strain>
    </source>
</reference>
<evidence type="ECO:0000256" key="3">
    <source>
        <dbReference type="SAM" id="MobiDB-lite"/>
    </source>
</evidence>
<dbReference type="Proteomes" id="UP000249377">
    <property type="component" value="Unassembled WGS sequence"/>
</dbReference>
<dbReference type="EMBL" id="QLYR01000004">
    <property type="protein sequence ID" value="RAQ28706.1"/>
    <property type="molecule type" value="Genomic_DNA"/>
</dbReference>
<dbReference type="InterPro" id="IPR057309">
    <property type="entry name" value="PcsB_CC"/>
</dbReference>
<evidence type="ECO:0000256" key="2">
    <source>
        <dbReference type="SAM" id="Coils"/>
    </source>
</evidence>
<keyword evidence="8" id="KW-1185">Reference proteome</keyword>
<accession>A0A328UIV7</accession>
<organism evidence="7 8">
    <name type="scientific">Hydrogeniiclostridium mannosilyticum</name>
    <dbReference type="NCBI Taxonomy" id="2764322"/>
    <lineage>
        <taxon>Bacteria</taxon>
        <taxon>Bacillati</taxon>
        <taxon>Bacillota</taxon>
        <taxon>Clostridia</taxon>
        <taxon>Eubacteriales</taxon>
        <taxon>Acutalibacteraceae</taxon>
        <taxon>Hydrogeniiclostridium</taxon>
    </lineage>
</organism>
<feature type="region of interest" description="Disordered" evidence="3">
    <location>
        <begin position="252"/>
        <end position="287"/>
    </location>
</feature>
<dbReference type="InterPro" id="IPR016047">
    <property type="entry name" value="M23ase_b-sheet_dom"/>
</dbReference>
<keyword evidence="2" id="KW-0175">Coiled coil</keyword>
<dbReference type="Gene3D" id="2.70.70.10">
    <property type="entry name" value="Glucose Permease (Domain IIA)"/>
    <property type="match status" value="1"/>
</dbReference>
<name>A0A328UIV7_9FIRM</name>
<evidence type="ECO:0000256" key="1">
    <source>
        <dbReference type="ARBA" id="ARBA00022729"/>
    </source>
</evidence>